<evidence type="ECO:0000259" key="4">
    <source>
        <dbReference type="Pfam" id="PF17853"/>
    </source>
</evidence>
<accession>A0A5B7WX36</accession>
<evidence type="ECO:0000259" key="2">
    <source>
        <dbReference type="Pfam" id="PF07905"/>
    </source>
</evidence>
<keyword evidence="6" id="KW-1185">Reference proteome</keyword>
<dbReference type="InterPro" id="IPR025736">
    <property type="entry name" value="PucR_C-HTH_dom"/>
</dbReference>
<dbReference type="InterPro" id="IPR051448">
    <property type="entry name" value="CdaR-like_regulators"/>
</dbReference>
<feature type="domain" description="Purine catabolism PurC-like" evidence="2">
    <location>
        <begin position="8"/>
        <end position="130"/>
    </location>
</feature>
<dbReference type="KEGG" id="gcr:GcLGCM259_2915"/>
<evidence type="ECO:0000259" key="3">
    <source>
        <dbReference type="Pfam" id="PF13556"/>
    </source>
</evidence>
<dbReference type="EMBL" id="CP034412">
    <property type="protein sequence ID" value="QCY48621.1"/>
    <property type="molecule type" value="Genomic_DNA"/>
</dbReference>
<dbReference type="RefSeq" id="WP_175419466.1">
    <property type="nucleotide sequence ID" value="NZ_CP034412.1"/>
</dbReference>
<protein>
    <submittedName>
        <fullName evidence="5">PucR family transcriptional regulator</fullName>
    </submittedName>
</protein>
<dbReference type="InterPro" id="IPR041522">
    <property type="entry name" value="CdaR_GGDEF"/>
</dbReference>
<feature type="domain" description="CdaR GGDEF-like" evidence="4">
    <location>
        <begin position="270"/>
        <end position="379"/>
    </location>
</feature>
<feature type="domain" description="PucR C-terminal helix-turn-helix" evidence="3">
    <location>
        <begin position="435"/>
        <end position="492"/>
    </location>
</feature>
<dbReference type="AlphaFoldDB" id="A0A5B7WX36"/>
<evidence type="ECO:0000313" key="5">
    <source>
        <dbReference type="EMBL" id="QCY48621.1"/>
    </source>
</evidence>
<name>A0A5B7WX36_9MICC</name>
<dbReference type="InterPro" id="IPR012914">
    <property type="entry name" value="PucR_dom"/>
</dbReference>
<dbReference type="Pfam" id="PF13556">
    <property type="entry name" value="HTH_30"/>
    <property type="match status" value="1"/>
</dbReference>
<evidence type="ECO:0000313" key="6">
    <source>
        <dbReference type="Proteomes" id="UP000307000"/>
    </source>
</evidence>
<dbReference type="Pfam" id="PF07905">
    <property type="entry name" value="PucR"/>
    <property type="match status" value="1"/>
</dbReference>
<reference evidence="5 6" key="1">
    <citation type="submission" date="2018-12" db="EMBL/GenBank/DDBJ databases">
        <title>Complete Genome Sequence of Glutamicibacter creatinolyticus strain LGCM259,isolated from an abscess of a 12-year-old mare in Italy.</title>
        <authorList>
            <person name="Santos R.G."/>
            <person name="Silva A.L."/>
            <person name="Seyffert N."/>
            <person name="Castro T.L.P."/>
            <person name="Attili A.R."/>
            <person name="Rifici C."/>
            <person name="Mazzullo G."/>
            <person name="Brenig B."/>
            <person name="Venanzi F."/>
            <person name="Azevedo V."/>
        </authorList>
    </citation>
    <scope>NUCLEOTIDE SEQUENCE [LARGE SCALE GENOMIC DNA]</scope>
    <source>
        <strain evidence="5 6">LGCM 259</strain>
    </source>
</reference>
<organism evidence="5 6">
    <name type="scientific">Glutamicibacter creatinolyticus</name>
    <dbReference type="NCBI Taxonomy" id="162496"/>
    <lineage>
        <taxon>Bacteria</taxon>
        <taxon>Bacillati</taxon>
        <taxon>Actinomycetota</taxon>
        <taxon>Actinomycetes</taxon>
        <taxon>Micrococcales</taxon>
        <taxon>Micrococcaceae</taxon>
        <taxon>Glutamicibacter</taxon>
    </lineage>
</organism>
<proteinExistence type="inferred from homology"/>
<dbReference type="Pfam" id="PF17853">
    <property type="entry name" value="GGDEF_2"/>
    <property type="match status" value="1"/>
</dbReference>
<comment type="similarity">
    <text evidence="1">Belongs to the CdaR family.</text>
</comment>
<sequence length="497" mass="54205">MFVALTEILRDQLFQSAQPLALAGAEQVATTRVRWVHPSEVVQVGGLLHGDELLLTTGAALLGLRIEAQHAYLQSLVQRGVAALVIEPPADGPTISAKFIQRAEELGLPLFRLRATVPFVELAEKINRQIVSEHAATLQQADEVSQRLARHIASAGPNLTPLLEMIASALRVRATMEDLSGQVIAESGPEGQEDEQGAGAVATDLFVGADVAARLVLYSKIGTAPEQLELVAQRLGSIVSLAFAQHYRPGRLQIADTSLLRAIVSGAGTHFIVERARQAQVPENHPSCLMVFQSFDMSRVRSVLENTLHSRFPSIRTYLEAHRLYAMVQLDPHDPRGARTQLVQLLREALSGMSVECCVGPLASKIAHARWSLAEALTVESLASPFPNEGQVRDASDYALERVLKRFTDSQALNEFIDEQLGLLIAADKARGSSLLKTLEVWLGSGCNSTSAANRLYLERQTMHKRLTKIFSLIGGDPRETGRILTVHLACQLALRF</sequence>
<dbReference type="PANTHER" id="PTHR33744">
    <property type="entry name" value="CARBOHYDRATE DIACID REGULATOR"/>
    <property type="match status" value="1"/>
</dbReference>
<gene>
    <name evidence="5" type="ORF">GcLGCM259_2915</name>
</gene>
<dbReference type="Proteomes" id="UP000307000">
    <property type="component" value="Chromosome"/>
</dbReference>
<dbReference type="PANTHER" id="PTHR33744:SF7">
    <property type="entry name" value="PUCR FAMILY TRANSCRIPTIONAL REGULATOR"/>
    <property type="match status" value="1"/>
</dbReference>
<evidence type="ECO:0000256" key="1">
    <source>
        <dbReference type="ARBA" id="ARBA00006754"/>
    </source>
</evidence>
<dbReference type="InterPro" id="IPR042070">
    <property type="entry name" value="PucR_C-HTH_sf"/>
</dbReference>
<dbReference type="Gene3D" id="1.10.10.2840">
    <property type="entry name" value="PucR C-terminal helix-turn-helix domain"/>
    <property type="match status" value="1"/>
</dbReference>